<proteinExistence type="predicted"/>
<dbReference type="PANTHER" id="PTHR47691:SF3">
    <property type="entry name" value="HTH-TYPE TRANSCRIPTIONAL REGULATOR RV0890C-RELATED"/>
    <property type="match status" value="1"/>
</dbReference>
<dbReference type="EMBL" id="JBHSBM010000017">
    <property type="protein sequence ID" value="MFC4060102.1"/>
    <property type="molecule type" value="Genomic_DNA"/>
</dbReference>
<dbReference type="InterPro" id="IPR036388">
    <property type="entry name" value="WH-like_DNA-bd_sf"/>
</dbReference>
<accession>A0ABV8IAS6</accession>
<keyword evidence="1" id="KW-0175">Coiled coil</keyword>
<dbReference type="Gene3D" id="3.40.50.300">
    <property type="entry name" value="P-loop containing nucleotide triphosphate hydrolases"/>
    <property type="match status" value="1"/>
</dbReference>
<evidence type="ECO:0008006" key="4">
    <source>
        <dbReference type="Google" id="ProtNLM"/>
    </source>
</evidence>
<gene>
    <name evidence="2" type="ORF">ACFOWE_17495</name>
</gene>
<dbReference type="Gene3D" id="1.25.40.10">
    <property type="entry name" value="Tetratricopeptide repeat domain"/>
    <property type="match status" value="1"/>
</dbReference>
<reference evidence="3" key="1">
    <citation type="journal article" date="2019" name="Int. J. Syst. Evol. Microbiol.">
        <title>The Global Catalogue of Microorganisms (GCM) 10K type strain sequencing project: providing services to taxonomists for standard genome sequencing and annotation.</title>
        <authorList>
            <consortium name="The Broad Institute Genomics Platform"/>
            <consortium name="The Broad Institute Genome Sequencing Center for Infectious Disease"/>
            <person name="Wu L."/>
            <person name="Ma J."/>
        </authorList>
    </citation>
    <scope>NUCLEOTIDE SEQUENCE [LARGE SCALE GENOMIC DNA]</scope>
    <source>
        <strain evidence="3">TBRC 4489</strain>
    </source>
</reference>
<dbReference type="Gene3D" id="1.10.10.10">
    <property type="entry name" value="Winged helix-like DNA-binding domain superfamily/Winged helix DNA-binding domain"/>
    <property type="match status" value="1"/>
</dbReference>
<dbReference type="PANTHER" id="PTHR47691">
    <property type="entry name" value="REGULATOR-RELATED"/>
    <property type="match status" value="1"/>
</dbReference>
<evidence type="ECO:0000313" key="3">
    <source>
        <dbReference type="Proteomes" id="UP001595850"/>
    </source>
</evidence>
<dbReference type="SUPFAM" id="SSF52540">
    <property type="entry name" value="P-loop containing nucleoside triphosphate hydrolases"/>
    <property type="match status" value="1"/>
</dbReference>
<dbReference type="Proteomes" id="UP001595850">
    <property type="component" value="Unassembled WGS sequence"/>
</dbReference>
<feature type="coiled-coil region" evidence="1">
    <location>
        <begin position="810"/>
        <end position="837"/>
    </location>
</feature>
<comment type="caution">
    <text evidence="2">The sequence shown here is derived from an EMBL/GenBank/DDBJ whole genome shotgun (WGS) entry which is preliminary data.</text>
</comment>
<protein>
    <recommendedName>
        <fullName evidence="4">NB-ARC domain-containing protein</fullName>
    </recommendedName>
</protein>
<dbReference type="InterPro" id="IPR011990">
    <property type="entry name" value="TPR-like_helical_dom_sf"/>
</dbReference>
<dbReference type="SUPFAM" id="SSF48452">
    <property type="entry name" value="TPR-like"/>
    <property type="match status" value="2"/>
</dbReference>
<keyword evidence="3" id="KW-1185">Reference proteome</keyword>
<dbReference type="InterPro" id="IPR027417">
    <property type="entry name" value="P-loop_NTPase"/>
</dbReference>
<evidence type="ECO:0000256" key="1">
    <source>
        <dbReference type="SAM" id="Coils"/>
    </source>
</evidence>
<name>A0ABV8IAS6_9ACTN</name>
<organism evidence="2 3">
    <name type="scientific">Planomonospora corallina</name>
    <dbReference type="NCBI Taxonomy" id="1806052"/>
    <lineage>
        <taxon>Bacteria</taxon>
        <taxon>Bacillati</taxon>
        <taxon>Actinomycetota</taxon>
        <taxon>Actinomycetes</taxon>
        <taxon>Streptosporangiales</taxon>
        <taxon>Streptosporangiaceae</taxon>
        <taxon>Planomonospora</taxon>
    </lineage>
</organism>
<sequence>MGRPERPDRARRNAIVSDRLEELWKASAAGYRARTGGKLTQFHAAREASLLDRNRRPANRRVSAWIRGDELPEAPQLLSLVRTLIRLGDLRKSVDELHPGHRIQGRLYEDHWKIWLRRAQGIRDVQGSRPRTAAAGRMDGAGVGTPLVLDRLPPQLAAEIFVGRNGRLRGTCGVLHPDRDFRGALLVVGAAGVGKTAFAVQVARRCVESRWFPGGLLFLNLQGYDAERRVDTDAALAGILPAMGTSPRHIPRTPEAKLRLYHQEAERVEAERGRMLIFADNIADPRQLAELMPPAPHVLLATSRQAHADAHGVRLVRLDALNTETSTTLITSAVRHTIGHLPRQAGNRVKLAELARLCDRLPLALRIMSALIAAEPSATIDSLIDRMADMRLRSHRTRFGDTAVDRSLSLSYEHLDPEQQRTFRLVSSHPGRHISVASCAALLDRPLHRAEDLIGELRRAHLLIMGAGPAWIRMHDLVRSFGLSLASDPEYAQEHDEATDRVLSYYEELASSVTESLGGEALPDDETLVERRAHLLSEMDRERTSAVGVIQLAARLGRHREACRLSLLMAPYFKERLRHSDWVRTAETAKEASTCVDDRTRGLTALNLGEAMWAARDFRQSVAHHRRALEILGETGGAAERAMAGIGLGSALWRLGHLCEAEQHLISAEELARESDAGIRARALAALGNVWADSGRLEDAIRCQREAANAHDLLRQRADGALARVNLASSLWRAGDHDLALKELKRGAGDLERWGDLFSYALATTSLANAHACVGMIDEALRLHREARAMFRRLGDQYGVGRASWNLGKVMELHGDAEAARSEMEIAEQLLSRYEHQHGHTVSIIRLDGGGHPADGHSH</sequence>
<dbReference type="RefSeq" id="WP_377288947.1">
    <property type="nucleotide sequence ID" value="NZ_JBHSBM010000017.1"/>
</dbReference>
<evidence type="ECO:0000313" key="2">
    <source>
        <dbReference type="EMBL" id="MFC4060102.1"/>
    </source>
</evidence>